<dbReference type="Proteomes" id="UP000801492">
    <property type="component" value="Unassembled WGS sequence"/>
</dbReference>
<comment type="caution">
    <text evidence="2">The sequence shown here is derived from an EMBL/GenBank/DDBJ whole genome shotgun (WGS) entry which is preliminary data.</text>
</comment>
<organism evidence="2 3">
    <name type="scientific">Ignelater luminosus</name>
    <name type="common">Cucubano</name>
    <name type="synonym">Pyrophorus luminosus</name>
    <dbReference type="NCBI Taxonomy" id="2038154"/>
    <lineage>
        <taxon>Eukaryota</taxon>
        <taxon>Metazoa</taxon>
        <taxon>Ecdysozoa</taxon>
        <taxon>Arthropoda</taxon>
        <taxon>Hexapoda</taxon>
        <taxon>Insecta</taxon>
        <taxon>Pterygota</taxon>
        <taxon>Neoptera</taxon>
        <taxon>Endopterygota</taxon>
        <taxon>Coleoptera</taxon>
        <taxon>Polyphaga</taxon>
        <taxon>Elateriformia</taxon>
        <taxon>Elateroidea</taxon>
        <taxon>Elateridae</taxon>
        <taxon>Agrypninae</taxon>
        <taxon>Pyrophorini</taxon>
        <taxon>Ignelater</taxon>
    </lineage>
</organism>
<name>A0A8K0CI36_IGNLU</name>
<dbReference type="GO" id="GO:0006307">
    <property type="term" value="P:DNA alkylation repair"/>
    <property type="evidence" value="ECO:0007669"/>
    <property type="project" value="InterPro"/>
</dbReference>
<evidence type="ECO:0000313" key="3">
    <source>
        <dbReference type="Proteomes" id="UP000801492"/>
    </source>
</evidence>
<dbReference type="GO" id="GO:0005634">
    <property type="term" value="C:nucleus"/>
    <property type="evidence" value="ECO:0007669"/>
    <property type="project" value="TreeGrafter"/>
</dbReference>
<dbReference type="GO" id="GO:0003723">
    <property type="term" value="F:RNA binding"/>
    <property type="evidence" value="ECO:0007669"/>
    <property type="project" value="InterPro"/>
</dbReference>
<dbReference type="AlphaFoldDB" id="A0A8K0CI36"/>
<dbReference type="Gene3D" id="3.90.1140.10">
    <property type="entry name" value="Cyclic phosphodiesterase"/>
    <property type="match status" value="1"/>
</dbReference>
<dbReference type="SUPFAM" id="SSF54791">
    <property type="entry name" value="Eukaryotic type KH-domain (KH-domain type I)"/>
    <property type="match status" value="1"/>
</dbReference>
<dbReference type="Pfam" id="PF10469">
    <property type="entry name" value="AKAP7_NLS"/>
    <property type="match status" value="1"/>
</dbReference>
<gene>
    <name evidence="2" type="ORF">ILUMI_21896</name>
</gene>
<dbReference type="InterPro" id="IPR036612">
    <property type="entry name" value="KH_dom_type_1_sf"/>
</dbReference>
<sequence length="358" mass="40570">MGRMMGSTKPIRMWIDGKCFNIKKYKKLKKSSTSTCGSEETPGTSTMCNHNFIINPTDNGKLTTTFRLPSIYYVRLNSFPNFSLKKLESETNTEVSMPKNGNDGYIIVTGDNEIDVVNARETIQSVASEIREKQIAAQFISIPVHSEEVQRNFEQFKSEILSGDPIQGVDGTIFQSSLKLHLTVVVFALMDNLEKSEAITTLNDCKTEFISPLLAETGPLKIKVSGIDCMNDNLEKVNVLYANAKVDHESGEDILQKLVNGISDYFYERGLVRQYQDNVKLHVTLINTKYRKSSAETSPVKKRSKWQMKKQTFDARSIMEKYKDYYFGESVFDSVHLSYISSKGEDGFYKPLSIIKVQ</sequence>
<dbReference type="InterPro" id="IPR009210">
    <property type="entry name" value="ASCC1"/>
</dbReference>
<dbReference type="PANTHER" id="PTHR13360">
    <property type="entry name" value="ACTIVATING SIGNAL COINTEGRATOR 1 COMPLEX SUBUNIT 1"/>
    <property type="match status" value="1"/>
</dbReference>
<reference evidence="2" key="1">
    <citation type="submission" date="2019-08" db="EMBL/GenBank/DDBJ databases">
        <title>The genome of the North American firefly Photinus pyralis.</title>
        <authorList>
            <consortium name="Photinus pyralis genome working group"/>
            <person name="Fallon T.R."/>
            <person name="Sander Lower S.E."/>
            <person name="Weng J.-K."/>
        </authorList>
    </citation>
    <scope>NUCLEOTIDE SEQUENCE</scope>
    <source>
        <strain evidence="2">TRF0915ILg1</strain>
        <tissue evidence="2">Whole body</tissue>
    </source>
</reference>
<dbReference type="InterPro" id="IPR019510">
    <property type="entry name" value="AKAP7-like_phosphoesterase"/>
</dbReference>
<evidence type="ECO:0000313" key="2">
    <source>
        <dbReference type="EMBL" id="KAF2884275.1"/>
    </source>
</evidence>
<keyword evidence="3" id="KW-1185">Reference proteome</keyword>
<dbReference type="PANTHER" id="PTHR13360:SF1">
    <property type="entry name" value="ACTIVATING SIGNAL COINTEGRATOR 1 COMPLEX SUBUNIT 1"/>
    <property type="match status" value="1"/>
</dbReference>
<protein>
    <recommendedName>
        <fullName evidence="1">A-kinase anchor protein 7-like phosphoesterase domain-containing protein</fullName>
    </recommendedName>
</protein>
<dbReference type="OrthoDB" id="277832at2759"/>
<feature type="domain" description="A-kinase anchor protein 7-like phosphoesterase" evidence="1">
    <location>
        <begin position="139"/>
        <end position="356"/>
    </location>
</feature>
<proteinExistence type="predicted"/>
<dbReference type="GO" id="GO:0006355">
    <property type="term" value="P:regulation of DNA-templated transcription"/>
    <property type="evidence" value="ECO:0007669"/>
    <property type="project" value="TreeGrafter"/>
</dbReference>
<dbReference type="EMBL" id="VTPC01090205">
    <property type="protein sequence ID" value="KAF2884275.1"/>
    <property type="molecule type" value="Genomic_DNA"/>
</dbReference>
<accession>A0A8K0CI36</accession>
<evidence type="ECO:0000259" key="1">
    <source>
        <dbReference type="Pfam" id="PF10469"/>
    </source>
</evidence>